<evidence type="ECO:0000313" key="3">
    <source>
        <dbReference type="EMBL" id="RMI31087.1"/>
    </source>
</evidence>
<sequence length="327" mass="33778">MPEITARGVRFHVQTLDPVASAPRPEGPDAPDAPVVVFVHGLAVDNLSSFYYRLAGPVAAAGARAVLYDQRGHGLSERPPSGYGPDDAVADLFGVLDGLGIGRPVHLVSNSFGGVVALNAALTRPDRVAGLVMVESYGPAERPGVWTEPLLNTMNRAALILEYERLAAQFAAIGWRKRSRQMAVADALINHTSLLADLAAAEPVGPAGLATLRAPVLAVYGEHSDILTAGRLLAAHVPDCELHVLPGHAHTVLSDGTSDLLALMLPWLARRASEGTSDSGSCAQARSCAEARGAAPETGPCAQACGPGPDPGSRAGAREPICAGGAR</sequence>
<dbReference type="PRINTS" id="PR00111">
    <property type="entry name" value="ABHYDROLASE"/>
</dbReference>
<reference evidence="3 4" key="1">
    <citation type="submission" date="2018-10" db="EMBL/GenBank/DDBJ databases">
        <title>Isolation from soil.</title>
        <authorList>
            <person name="Hu J."/>
        </authorList>
    </citation>
    <scope>NUCLEOTIDE SEQUENCE [LARGE SCALE GENOMIC DNA]</scope>
    <source>
        <strain evidence="3 4">NEAU-Ht49</strain>
    </source>
</reference>
<feature type="domain" description="AB hydrolase-1" evidence="2">
    <location>
        <begin position="36"/>
        <end position="253"/>
    </location>
</feature>
<dbReference type="Proteomes" id="UP000282674">
    <property type="component" value="Unassembled WGS sequence"/>
</dbReference>
<proteinExistence type="predicted"/>
<dbReference type="PANTHER" id="PTHR43194:SF2">
    <property type="entry name" value="PEROXISOMAL MEMBRANE PROTEIN LPX1"/>
    <property type="match status" value="1"/>
</dbReference>
<dbReference type="PANTHER" id="PTHR43194">
    <property type="entry name" value="HYDROLASE ALPHA/BETA FOLD FAMILY"/>
    <property type="match status" value="1"/>
</dbReference>
<name>A0A3M2L044_9ACTN</name>
<dbReference type="EMBL" id="RFFG01000220">
    <property type="protein sequence ID" value="RMI31087.1"/>
    <property type="molecule type" value="Genomic_DNA"/>
</dbReference>
<accession>A0A3M2L044</accession>
<dbReference type="InterPro" id="IPR050228">
    <property type="entry name" value="Carboxylesterase_BioH"/>
</dbReference>
<protein>
    <submittedName>
        <fullName evidence="3">Alpha/beta hydrolase</fullName>
    </submittedName>
</protein>
<dbReference type="InterPro" id="IPR000073">
    <property type="entry name" value="AB_hydrolase_1"/>
</dbReference>
<dbReference type="GO" id="GO:0016787">
    <property type="term" value="F:hydrolase activity"/>
    <property type="evidence" value="ECO:0007669"/>
    <property type="project" value="UniProtKB-KW"/>
</dbReference>
<dbReference type="Gene3D" id="3.40.50.1820">
    <property type="entry name" value="alpha/beta hydrolase"/>
    <property type="match status" value="1"/>
</dbReference>
<dbReference type="InterPro" id="IPR029058">
    <property type="entry name" value="AB_hydrolase_fold"/>
</dbReference>
<keyword evidence="3" id="KW-0378">Hydrolase</keyword>
<evidence type="ECO:0000259" key="2">
    <source>
        <dbReference type="Pfam" id="PF12697"/>
    </source>
</evidence>
<evidence type="ECO:0000256" key="1">
    <source>
        <dbReference type="SAM" id="MobiDB-lite"/>
    </source>
</evidence>
<dbReference type="RefSeq" id="WP_122200130.1">
    <property type="nucleotide sequence ID" value="NZ_JBHSKC010000005.1"/>
</dbReference>
<dbReference type="OrthoDB" id="2645723at2"/>
<keyword evidence="4" id="KW-1185">Reference proteome</keyword>
<dbReference type="AlphaFoldDB" id="A0A3M2L044"/>
<feature type="region of interest" description="Disordered" evidence="1">
    <location>
        <begin position="295"/>
        <end position="327"/>
    </location>
</feature>
<organism evidence="3 4">
    <name type="scientific">Actinomadura harenae</name>
    <dbReference type="NCBI Taxonomy" id="2483351"/>
    <lineage>
        <taxon>Bacteria</taxon>
        <taxon>Bacillati</taxon>
        <taxon>Actinomycetota</taxon>
        <taxon>Actinomycetes</taxon>
        <taxon>Streptosporangiales</taxon>
        <taxon>Thermomonosporaceae</taxon>
        <taxon>Actinomadura</taxon>
    </lineage>
</organism>
<dbReference type="Pfam" id="PF12697">
    <property type="entry name" value="Abhydrolase_6"/>
    <property type="match status" value="1"/>
</dbReference>
<gene>
    <name evidence="3" type="ORF">EBO15_42735</name>
</gene>
<evidence type="ECO:0000313" key="4">
    <source>
        <dbReference type="Proteomes" id="UP000282674"/>
    </source>
</evidence>
<comment type="caution">
    <text evidence="3">The sequence shown here is derived from an EMBL/GenBank/DDBJ whole genome shotgun (WGS) entry which is preliminary data.</text>
</comment>
<dbReference type="SUPFAM" id="SSF53474">
    <property type="entry name" value="alpha/beta-Hydrolases"/>
    <property type="match status" value="1"/>
</dbReference>